<name>A0A4Q2M4Z5_9MICO</name>
<proteinExistence type="predicted"/>
<evidence type="ECO:0000313" key="1">
    <source>
        <dbReference type="EMBL" id="NYD67171.1"/>
    </source>
</evidence>
<reference evidence="1 4" key="2">
    <citation type="submission" date="2020-07" db="EMBL/GenBank/DDBJ databases">
        <title>Sequencing the genomes of 1000 actinobacteria strains.</title>
        <authorList>
            <person name="Klenk H.-P."/>
        </authorList>
    </citation>
    <scope>NUCLEOTIDE SEQUENCE [LARGE SCALE GENOMIC DNA]</scope>
    <source>
        <strain evidence="1 4">DSM 23870</strain>
    </source>
</reference>
<keyword evidence="3" id="KW-1185">Reference proteome</keyword>
<accession>A0A4Q2M4Z5</accession>
<evidence type="ECO:0000313" key="4">
    <source>
        <dbReference type="Proteomes" id="UP000581087"/>
    </source>
</evidence>
<evidence type="ECO:0000313" key="2">
    <source>
        <dbReference type="EMBL" id="RXZ86989.1"/>
    </source>
</evidence>
<protein>
    <submittedName>
        <fullName evidence="2">Uncharacterized protein</fullName>
    </submittedName>
</protein>
<comment type="caution">
    <text evidence="2">The sequence shown here is derived from an EMBL/GenBank/DDBJ whole genome shotgun (WGS) entry which is preliminary data.</text>
</comment>
<dbReference type="EMBL" id="SDPM01000003">
    <property type="protein sequence ID" value="RXZ86989.1"/>
    <property type="molecule type" value="Genomic_DNA"/>
</dbReference>
<dbReference type="Proteomes" id="UP000581087">
    <property type="component" value="Unassembled WGS sequence"/>
</dbReference>
<gene>
    <name evidence="1" type="ORF">BJ972_001690</name>
    <name evidence="2" type="ORF">ESP50_07990</name>
</gene>
<dbReference type="EMBL" id="JACCBI010000001">
    <property type="protein sequence ID" value="NYD67171.1"/>
    <property type="molecule type" value="Genomic_DNA"/>
</dbReference>
<dbReference type="AlphaFoldDB" id="A0A4Q2M4Z5"/>
<dbReference type="OrthoDB" id="5178565at2"/>
<sequence>MADFLNDLPLSSRRRRDESTVGDRGAQVDVLVQTARELIDSAPLAQRESLATAFLASAGLKGDALSDAHSPATTTRDASIRDLDRALYALLDLAEALDTDPEIDGLTTGAVALYRSGRVRFPQKAVVHGSTLRATDADWQIGYGPVLEGTALEIVRFFDGRGTWPAGTTPR</sequence>
<evidence type="ECO:0000313" key="3">
    <source>
        <dbReference type="Proteomes" id="UP000292686"/>
    </source>
</evidence>
<organism evidence="2 3">
    <name type="scientific">Agromyces atrinae</name>
    <dbReference type="NCBI Taxonomy" id="592376"/>
    <lineage>
        <taxon>Bacteria</taxon>
        <taxon>Bacillati</taxon>
        <taxon>Actinomycetota</taxon>
        <taxon>Actinomycetes</taxon>
        <taxon>Micrococcales</taxon>
        <taxon>Microbacteriaceae</taxon>
        <taxon>Agromyces</taxon>
    </lineage>
</organism>
<dbReference type="Proteomes" id="UP000292686">
    <property type="component" value="Unassembled WGS sequence"/>
</dbReference>
<reference evidence="2 3" key="1">
    <citation type="submission" date="2019-01" db="EMBL/GenBank/DDBJ databases">
        <title>Agromyces.</title>
        <authorList>
            <person name="Li J."/>
        </authorList>
    </citation>
    <scope>NUCLEOTIDE SEQUENCE [LARGE SCALE GENOMIC DNA]</scope>
    <source>
        <strain evidence="2 3">DSM 23870</strain>
    </source>
</reference>
<dbReference type="RefSeq" id="WP_129173862.1">
    <property type="nucleotide sequence ID" value="NZ_JACCBI010000001.1"/>
</dbReference>